<dbReference type="RefSeq" id="WP_211469020.1">
    <property type="nucleotide sequence ID" value="NZ_JAGSXH010000056.1"/>
</dbReference>
<dbReference type="EMBL" id="JAGSXH010000056">
    <property type="protein sequence ID" value="MBS2964660.1"/>
    <property type="molecule type" value="Genomic_DNA"/>
</dbReference>
<evidence type="ECO:0000313" key="5">
    <source>
        <dbReference type="Proteomes" id="UP000677913"/>
    </source>
</evidence>
<dbReference type="Gene3D" id="2.60.200.20">
    <property type="match status" value="1"/>
</dbReference>
<evidence type="ECO:0000259" key="3">
    <source>
        <dbReference type="PROSITE" id="PS50006"/>
    </source>
</evidence>
<keyword evidence="5" id="KW-1185">Reference proteome</keyword>
<dbReference type="Proteomes" id="UP000677913">
    <property type="component" value="Unassembled WGS sequence"/>
</dbReference>
<reference evidence="4" key="1">
    <citation type="submission" date="2021-04" db="EMBL/GenBank/DDBJ databases">
        <title>Genome based classification of Actinospica acidithermotolerans sp. nov., an actinobacterium isolated from an Indonesian hot spring.</title>
        <authorList>
            <person name="Kusuma A.B."/>
            <person name="Putra K.E."/>
            <person name="Nafisah S."/>
            <person name="Loh J."/>
            <person name="Nouioui I."/>
            <person name="Goodfellow M."/>
        </authorList>
    </citation>
    <scope>NUCLEOTIDE SEQUENCE</scope>
    <source>
        <strain evidence="4">DSM 45618</strain>
    </source>
</reference>
<feature type="domain" description="FHA" evidence="3">
    <location>
        <begin position="179"/>
        <end position="238"/>
    </location>
</feature>
<name>A0A8J8BDN4_9ACTN</name>
<gene>
    <name evidence="4" type="ORF">KGA66_16505</name>
</gene>
<feature type="region of interest" description="Disordered" evidence="2">
    <location>
        <begin position="83"/>
        <end position="136"/>
    </location>
</feature>
<sequence>MARCPSGHESQTTDYCDTCGAVMGGAPVTAVAPLEGTALLSGGGAPGEGAGEASCPQCGAERGGRFCEECGYDYEMAQLLPPEPVAQPSQTPQSQTPQSSGPVAAPQSVAEPQSTPPAAAPVQQAGHEGAVGRAPTGVVVTADRDYYTAQVERGDIVEDEFPFPKYPVERRFALDGQVLRIGRASTGRGIAVEIDLTGPPLDPAVSHLHAQLLRGPDGGWRVVDLGSANGTRLNGAEQRLPVETEVPVNAGDRIHVGVWTTLTLEEF</sequence>
<dbReference type="InterPro" id="IPR000253">
    <property type="entry name" value="FHA_dom"/>
</dbReference>
<evidence type="ECO:0000256" key="2">
    <source>
        <dbReference type="SAM" id="MobiDB-lite"/>
    </source>
</evidence>
<dbReference type="InterPro" id="IPR008984">
    <property type="entry name" value="SMAD_FHA_dom_sf"/>
</dbReference>
<dbReference type="AlphaFoldDB" id="A0A8J8BDN4"/>
<organism evidence="4 5">
    <name type="scientific">Actinocrinis puniceicyclus</name>
    <dbReference type="NCBI Taxonomy" id="977794"/>
    <lineage>
        <taxon>Bacteria</taxon>
        <taxon>Bacillati</taxon>
        <taxon>Actinomycetota</taxon>
        <taxon>Actinomycetes</taxon>
        <taxon>Catenulisporales</taxon>
        <taxon>Actinospicaceae</taxon>
        <taxon>Actinocrinis</taxon>
    </lineage>
</organism>
<comment type="caution">
    <text evidence="4">The sequence shown here is derived from an EMBL/GenBank/DDBJ whole genome shotgun (WGS) entry which is preliminary data.</text>
</comment>
<accession>A0A8J8BDN4</accession>
<evidence type="ECO:0000256" key="1">
    <source>
        <dbReference type="ARBA" id="ARBA00022553"/>
    </source>
</evidence>
<keyword evidence="1" id="KW-0597">Phosphoprotein</keyword>
<dbReference type="Pfam" id="PF00498">
    <property type="entry name" value="FHA"/>
    <property type="match status" value="1"/>
</dbReference>
<protein>
    <submittedName>
        <fullName evidence="4">FHA domain-containing protein</fullName>
    </submittedName>
</protein>
<feature type="compositionally biased region" description="Low complexity" evidence="2">
    <location>
        <begin position="87"/>
        <end position="100"/>
    </location>
</feature>
<dbReference type="SUPFAM" id="SSF49879">
    <property type="entry name" value="SMAD/FHA domain"/>
    <property type="match status" value="1"/>
</dbReference>
<dbReference type="SMART" id="SM00240">
    <property type="entry name" value="FHA"/>
    <property type="match status" value="1"/>
</dbReference>
<dbReference type="CDD" id="cd00060">
    <property type="entry name" value="FHA"/>
    <property type="match status" value="1"/>
</dbReference>
<dbReference type="PROSITE" id="PS50006">
    <property type="entry name" value="FHA_DOMAIN"/>
    <property type="match status" value="1"/>
</dbReference>
<evidence type="ECO:0000313" key="4">
    <source>
        <dbReference type="EMBL" id="MBS2964660.1"/>
    </source>
</evidence>
<proteinExistence type="predicted"/>